<organism evidence="2">
    <name type="scientific">Guillardia theta</name>
    <name type="common">Cryptophyte</name>
    <name type="synonym">Cryptomonas phi</name>
    <dbReference type="NCBI Taxonomy" id="55529"/>
    <lineage>
        <taxon>Eukaryota</taxon>
        <taxon>Cryptophyceae</taxon>
        <taxon>Pyrenomonadales</taxon>
        <taxon>Geminigeraceae</taxon>
        <taxon>Guillardia</taxon>
    </lineage>
</organism>
<evidence type="ECO:0000313" key="2">
    <source>
        <dbReference type="EMBL" id="CAE2313339.1"/>
    </source>
</evidence>
<dbReference type="EMBL" id="HBKN01029302">
    <property type="protein sequence ID" value="CAE2313339.1"/>
    <property type="molecule type" value="Transcribed_RNA"/>
</dbReference>
<feature type="region of interest" description="Disordered" evidence="1">
    <location>
        <begin position="136"/>
        <end position="167"/>
    </location>
</feature>
<accession>A0A7S4NW11</accession>
<feature type="compositionally biased region" description="Basic and acidic residues" evidence="1">
    <location>
        <begin position="157"/>
        <end position="167"/>
    </location>
</feature>
<dbReference type="AlphaFoldDB" id="A0A7S4NW11"/>
<evidence type="ECO:0000256" key="1">
    <source>
        <dbReference type="SAM" id="MobiDB-lite"/>
    </source>
</evidence>
<reference evidence="2" key="1">
    <citation type="submission" date="2021-01" db="EMBL/GenBank/DDBJ databases">
        <authorList>
            <person name="Corre E."/>
            <person name="Pelletier E."/>
            <person name="Niang G."/>
            <person name="Scheremetjew M."/>
            <person name="Finn R."/>
            <person name="Kale V."/>
            <person name="Holt S."/>
            <person name="Cochrane G."/>
            <person name="Meng A."/>
            <person name="Brown T."/>
            <person name="Cohen L."/>
        </authorList>
    </citation>
    <scope>NUCLEOTIDE SEQUENCE</scope>
    <source>
        <strain evidence="2">CCMP 2712</strain>
    </source>
</reference>
<proteinExistence type="predicted"/>
<sequence length="216" mass="24023">MTSRSLFHSRFNDDGSITRSAPVHVQPKTSNFSSLSTMMSIMMEDSIWLDRHQNEVLQKRKAASCGTKIEVLDEEDSARPSASSAAELESQFNMDFVPPAENHFVIDEFVRGERSTATEKTMGLIMRFTHTTGCPPLAGKRRIEDEQNSSAVKKRATRDEQSRRSSSFEDLGLDHCMLDGVEEDLAGEASLSATLKGMRSSECSHCVDVTILKKVD</sequence>
<name>A0A7S4NW11_GUITH</name>
<gene>
    <name evidence="2" type="ORF">GTHE00462_LOCUS22690</name>
</gene>
<protein>
    <submittedName>
        <fullName evidence="2">Uncharacterized protein</fullName>
    </submittedName>
</protein>